<evidence type="ECO:0000313" key="7">
    <source>
        <dbReference type="EMBL" id="CAI9096511.1"/>
    </source>
</evidence>
<dbReference type="PROSITE" id="PS51375">
    <property type="entry name" value="PPR"/>
    <property type="match status" value="4"/>
</dbReference>
<dbReference type="Pfam" id="PF13041">
    <property type="entry name" value="PPR_2"/>
    <property type="match status" value="1"/>
</dbReference>
<dbReference type="FunFam" id="1.25.40.10:FF:000212">
    <property type="entry name" value="Pentatricopeptide repeat-containing protein At2g03380, mitochondrial"/>
    <property type="match status" value="1"/>
</dbReference>
<feature type="region of interest" description="Disordered" evidence="5">
    <location>
        <begin position="221"/>
        <end position="245"/>
    </location>
</feature>
<sequence length="1526" mass="167874">MVVFFASAEVVIVFLGMGTQVQGKSYFPSYFSMRDLNEDSNSSSWPLFYGERTVTNGQYYNGYTPRTIADAYPGYDKDQLKQKMLEHEAVFRNQVYELHRLYRIQRDMMEEIKRTELNKRQLSIEPSSSSSFLGSQKPSEDAGKWHASGFLLANSGYARASVSGAEIVNSPLSCTKENNMPADRGNACMSKDCEVLETRPSKVRKKLFDLQLPADEYIDTEEGEQLHDSKIAEKSSPLPNGNLKTPPGRFDSCFPNGENVTGQINASTSDSYLRSRMRLADLNEPVQVDDAPVPLSVDFLGYSANHGESKGINISSGSNSDIIGSRKEETLKAHPLDQAGSSGVGSVANKGSERDWLSGIHGSGEGLHSLSGQRKNNLIPPPPGFQQDKLVVPPQPTEIRVNKTHQPMGIFPTDYVREETWRGRTDHGFENMDRVFGNSNGNHLESCLNSQVPSLYSYGNSSEVTNSWSHSALSWGKPTSSFSQKLSSFQAHPSLQPSSLLSRSSNSSAQSHGILADKMADNENSRLNRGIGTDLPPMNGFYHGSSSASKEIMGQYPSVGLINLNCKESFNMASTPYLNRGTGESSKSCVKPAKDMDLNVVQSKCPSDEVVALQDVEDTNEKSNAEDHLKVLPWLRPKPSCKSETVNVRESNSGLFQASPRKSFWQGEPVKDLNKVFVSDFEVGLKKENGEIHGVKKILGVSIYEEPTVVQPCKLPGEKAATEVKTKLIDINLACDEQIASEALAVEEATDTKVAHFRNYIDLNSCITEDEESIIPSVASTNSVVKHVVEIDLEAPVPETEDDVLTGDGDKLHEASLKSAESEVEQINEEVVKGAAEAIVSISKSVQLINIEENTCEPLEDPLKECILWFANVACPDDKHETNGGKGLWGIDSLVVGNCSSDEIDEFEVMTLQLQETKEEDYMPKPFVPEVPKVDEVGANAITNRSRKGQTRRGRQRRDFQRDILPGLASLSRHEVTEDLQTFGGLMRATGQSWDAGLTRRNGTRNGRARGRRRAVVVDTAVAADPTPASTPLIQQLNIEASLEDRSLTGWGKTTRRPRRQRCPAELDNTRQMKKENENLIGVMQSKISPENPSETQNLSLYSNQCSDMYVKCNSLTDARIILSESSEVNLISWTAMIVGYTQNGCPSDALELFVDKKWEAVLPNTITVSSVFSACAQLGNGKFGASVHGLCIKLRLDDDAVTNALIHMYGKCGMRGVANYLFQTILDKDVVAWNSIISIYSSSGSAHEAVALFHQMRLELFQPDAITLVSVITACASHGAVVVGSSLHAYSIKEGLLASTHVGTALLNLYAKCGDAKSARAVFDGILEKNSVTWNAMIGGYGLQGDCENSLSLLCDMIKDSPEPNDVMFTAVLSACSHAGMIVEGWNFFTSMCQEYNFVPSTKHYACMVDLLARAGKLDEALDFLNKMPIKPDVGLFGAFLNGCSIYSRFDLGEVAVRRMLELHPHDACYYVLMANLYASEGRWNQAHHMRDLMRRKGLRKSPGFSNLSSDFEGDFYPKRVASLH</sequence>
<feature type="repeat" description="PPR" evidence="3">
    <location>
        <begin position="1468"/>
        <end position="1502"/>
    </location>
</feature>
<keyword evidence="1" id="KW-0677">Repeat</keyword>
<dbReference type="Pfam" id="PF01535">
    <property type="entry name" value="PPR"/>
    <property type="match status" value="5"/>
</dbReference>
<keyword evidence="6" id="KW-0732">Signal</keyword>
<dbReference type="EMBL" id="OX459119">
    <property type="protein sequence ID" value="CAI9096511.1"/>
    <property type="molecule type" value="Genomic_DNA"/>
</dbReference>
<dbReference type="InterPro" id="IPR046848">
    <property type="entry name" value="E_motif"/>
</dbReference>
<dbReference type="FunFam" id="1.25.40.10:FF:000073">
    <property type="entry name" value="Pentatricopeptide repeat-containing protein chloroplastic"/>
    <property type="match status" value="1"/>
</dbReference>
<evidence type="ECO:0000256" key="1">
    <source>
        <dbReference type="ARBA" id="ARBA00022737"/>
    </source>
</evidence>
<feature type="repeat" description="PPR" evidence="3">
    <location>
        <begin position="1331"/>
        <end position="1365"/>
    </location>
</feature>
<accession>A0AAV1CMA8</accession>
<dbReference type="PANTHER" id="PTHR33167:SF4">
    <property type="entry name" value="TRANSCRIPTION FACTOR, PUTATIVE (DUF863)-RELATED"/>
    <property type="match status" value="1"/>
</dbReference>
<evidence type="ECO:0000256" key="4">
    <source>
        <dbReference type="SAM" id="Coils"/>
    </source>
</evidence>
<comment type="similarity">
    <text evidence="2">Belongs to the PPR family. PCMP-E subfamily.</text>
</comment>
<dbReference type="NCBIfam" id="TIGR00756">
    <property type="entry name" value="PPR"/>
    <property type="match status" value="4"/>
</dbReference>
<feature type="compositionally biased region" description="Basic and acidic residues" evidence="5">
    <location>
        <begin position="224"/>
        <end position="233"/>
    </location>
</feature>
<dbReference type="InterPro" id="IPR008581">
    <property type="entry name" value="DUF863_pln"/>
</dbReference>
<gene>
    <name evidence="7" type="ORF">OLC1_LOCUS7251</name>
</gene>
<evidence type="ECO:0000256" key="6">
    <source>
        <dbReference type="SAM" id="SignalP"/>
    </source>
</evidence>
<reference evidence="7" key="1">
    <citation type="submission" date="2023-03" db="EMBL/GenBank/DDBJ databases">
        <authorList>
            <person name="Julca I."/>
        </authorList>
    </citation>
    <scope>NUCLEOTIDE SEQUENCE</scope>
</reference>
<proteinExistence type="inferred from homology"/>
<dbReference type="InterPro" id="IPR011990">
    <property type="entry name" value="TPR-like_helical_dom_sf"/>
</dbReference>
<dbReference type="InterPro" id="IPR002885">
    <property type="entry name" value="PPR_rpt"/>
</dbReference>
<feature type="repeat" description="PPR" evidence="3">
    <location>
        <begin position="1230"/>
        <end position="1264"/>
    </location>
</feature>
<evidence type="ECO:0000256" key="5">
    <source>
        <dbReference type="SAM" id="MobiDB-lite"/>
    </source>
</evidence>
<dbReference type="Pfam" id="PF20431">
    <property type="entry name" value="E_motif"/>
    <property type="match status" value="1"/>
</dbReference>
<feature type="chain" id="PRO_5043684728" evidence="6">
    <location>
        <begin position="24"/>
        <end position="1526"/>
    </location>
</feature>
<name>A0AAV1CMA8_OLDCO</name>
<dbReference type="Gene3D" id="1.25.40.10">
    <property type="entry name" value="Tetratricopeptide repeat domain"/>
    <property type="match status" value="3"/>
</dbReference>
<protein>
    <submittedName>
        <fullName evidence="7">OLC1v1032677C1</fullName>
    </submittedName>
</protein>
<dbReference type="Pfam" id="PF05904">
    <property type="entry name" value="DUF863"/>
    <property type="match status" value="1"/>
</dbReference>
<feature type="signal peptide" evidence="6">
    <location>
        <begin position="1"/>
        <end position="23"/>
    </location>
</feature>
<keyword evidence="8" id="KW-1185">Reference proteome</keyword>
<keyword evidence="4" id="KW-0175">Coiled coil</keyword>
<dbReference type="PANTHER" id="PTHR33167">
    <property type="entry name" value="TRANSCRIPTION FACTOR, PUTATIVE (DUF863)-RELATED"/>
    <property type="match status" value="1"/>
</dbReference>
<evidence type="ECO:0000256" key="3">
    <source>
        <dbReference type="PROSITE-ProRule" id="PRU00708"/>
    </source>
</evidence>
<organism evidence="7 8">
    <name type="scientific">Oldenlandia corymbosa var. corymbosa</name>
    <dbReference type="NCBI Taxonomy" id="529605"/>
    <lineage>
        <taxon>Eukaryota</taxon>
        <taxon>Viridiplantae</taxon>
        <taxon>Streptophyta</taxon>
        <taxon>Embryophyta</taxon>
        <taxon>Tracheophyta</taxon>
        <taxon>Spermatophyta</taxon>
        <taxon>Magnoliopsida</taxon>
        <taxon>eudicotyledons</taxon>
        <taxon>Gunneridae</taxon>
        <taxon>Pentapetalae</taxon>
        <taxon>asterids</taxon>
        <taxon>lamiids</taxon>
        <taxon>Gentianales</taxon>
        <taxon>Rubiaceae</taxon>
        <taxon>Rubioideae</taxon>
        <taxon>Spermacoceae</taxon>
        <taxon>Hedyotis-Oldenlandia complex</taxon>
        <taxon>Oldenlandia</taxon>
    </lineage>
</organism>
<feature type="coiled-coil region" evidence="4">
    <location>
        <begin position="810"/>
        <end position="837"/>
    </location>
</feature>
<evidence type="ECO:0000256" key="2">
    <source>
        <dbReference type="ARBA" id="ARBA00061659"/>
    </source>
</evidence>
<dbReference type="Proteomes" id="UP001161247">
    <property type="component" value="Chromosome 2"/>
</dbReference>
<evidence type="ECO:0000313" key="8">
    <source>
        <dbReference type="Proteomes" id="UP001161247"/>
    </source>
</evidence>
<feature type="repeat" description="PPR" evidence="3">
    <location>
        <begin position="1130"/>
        <end position="1164"/>
    </location>
</feature>